<dbReference type="EMBL" id="GIFC01013056">
    <property type="protein sequence ID" value="MXU95139.1"/>
    <property type="molecule type" value="Transcribed_RNA"/>
</dbReference>
<name>A0A6B0UZC8_IXORI</name>
<proteinExistence type="predicted"/>
<accession>A0A6B0UZC8</accession>
<reference evidence="1" key="1">
    <citation type="submission" date="2019-12" db="EMBL/GenBank/DDBJ databases">
        <title>An insight into the sialome of adult female Ixodes ricinus ticks feeding for 6 days.</title>
        <authorList>
            <person name="Perner J."/>
            <person name="Ribeiro J.M.C."/>
        </authorList>
    </citation>
    <scope>NUCLEOTIDE SEQUENCE</scope>
    <source>
        <strain evidence="1">Semi-engorged</strain>
        <tissue evidence="1">Salivary glands</tissue>
    </source>
</reference>
<sequence length="179" mass="19756">MASLWLTVFSLSVSMTGQYLRLLSLFPPTLNTMLACSMTCLQVLVHMMSCVALSAVQRRWTPCASTDRMRRLSDVTNTLTGLLWCSLKVHARTPKESPQTRTVLSSEPDTTKSPFGAKTRQVMAAVWPSRLVWGSPMLICHTLICPFRDPVTPMLPSLDRATHETGSLCTSTFLAFGCG</sequence>
<evidence type="ECO:0000313" key="1">
    <source>
        <dbReference type="EMBL" id="MXU95139.1"/>
    </source>
</evidence>
<protein>
    <submittedName>
        <fullName evidence="1">Putative secreted protein</fullName>
    </submittedName>
</protein>
<organism evidence="1">
    <name type="scientific">Ixodes ricinus</name>
    <name type="common">Common tick</name>
    <name type="synonym">Acarus ricinus</name>
    <dbReference type="NCBI Taxonomy" id="34613"/>
    <lineage>
        <taxon>Eukaryota</taxon>
        <taxon>Metazoa</taxon>
        <taxon>Ecdysozoa</taxon>
        <taxon>Arthropoda</taxon>
        <taxon>Chelicerata</taxon>
        <taxon>Arachnida</taxon>
        <taxon>Acari</taxon>
        <taxon>Parasitiformes</taxon>
        <taxon>Ixodida</taxon>
        <taxon>Ixodoidea</taxon>
        <taxon>Ixodidae</taxon>
        <taxon>Ixodinae</taxon>
        <taxon>Ixodes</taxon>
    </lineage>
</organism>
<dbReference type="AlphaFoldDB" id="A0A6B0UZC8"/>